<accession>A0A3P7IME8</accession>
<gene>
    <name evidence="2" type="ORF">SVUK_LOCUS9168</name>
</gene>
<dbReference type="Proteomes" id="UP000270094">
    <property type="component" value="Unassembled WGS sequence"/>
</dbReference>
<dbReference type="AlphaFoldDB" id="A0A3P7IME8"/>
<dbReference type="OrthoDB" id="5876289at2759"/>
<reference evidence="2 3" key="1">
    <citation type="submission" date="2018-11" db="EMBL/GenBank/DDBJ databases">
        <authorList>
            <consortium name="Pathogen Informatics"/>
        </authorList>
    </citation>
    <scope>NUCLEOTIDE SEQUENCE [LARGE SCALE GENOMIC DNA]</scope>
</reference>
<feature type="region of interest" description="Disordered" evidence="1">
    <location>
        <begin position="1"/>
        <end position="62"/>
    </location>
</feature>
<organism evidence="2 3">
    <name type="scientific">Strongylus vulgaris</name>
    <name type="common">Blood worm</name>
    <dbReference type="NCBI Taxonomy" id="40348"/>
    <lineage>
        <taxon>Eukaryota</taxon>
        <taxon>Metazoa</taxon>
        <taxon>Ecdysozoa</taxon>
        <taxon>Nematoda</taxon>
        <taxon>Chromadorea</taxon>
        <taxon>Rhabditida</taxon>
        <taxon>Rhabditina</taxon>
        <taxon>Rhabditomorpha</taxon>
        <taxon>Strongyloidea</taxon>
        <taxon>Strongylidae</taxon>
        <taxon>Strongylus</taxon>
    </lineage>
</organism>
<proteinExistence type="predicted"/>
<evidence type="ECO:0000313" key="3">
    <source>
        <dbReference type="Proteomes" id="UP000270094"/>
    </source>
</evidence>
<name>A0A3P7IME8_STRVU</name>
<evidence type="ECO:0000256" key="1">
    <source>
        <dbReference type="SAM" id="MobiDB-lite"/>
    </source>
</evidence>
<keyword evidence="3" id="KW-1185">Reference proteome</keyword>
<dbReference type="EMBL" id="UYYB01034493">
    <property type="protein sequence ID" value="VDM74170.1"/>
    <property type="molecule type" value="Genomic_DNA"/>
</dbReference>
<protein>
    <submittedName>
        <fullName evidence="2">Uncharacterized protein</fullName>
    </submittedName>
</protein>
<evidence type="ECO:0000313" key="2">
    <source>
        <dbReference type="EMBL" id="VDM74170.1"/>
    </source>
</evidence>
<sequence>MKKLKQEVVDTPPNDETKIMENGTEGGSCLSPMIDVTSCDSPPREDDSEENPSSQAANGVPSLHVEPRILDKFYLVQGRMLLKLFRFCPNCGNNLSTSDQSTVSFTAIGTAPIVQFICSNCSSSTAMTQRWDGHPVRDPS</sequence>